<feature type="domain" description="Aminoglycoside phosphotransferase" evidence="1">
    <location>
        <begin position="24"/>
        <end position="250"/>
    </location>
</feature>
<accession>A0ABN2FC54</accession>
<evidence type="ECO:0000313" key="2">
    <source>
        <dbReference type="EMBL" id="GAA1640069.1"/>
    </source>
</evidence>
<evidence type="ECO:0000313" key="3">
    <source>
        <dbReference type="Proteomes" id="UP001501319"/>
    </source>
</evidence>
<dbReference type="PANTHER" id="PTHR21310:SF15">
    <property type="entry name" value="AMINOGLYCOSIDE PHOSPHOTRANSFERASE DOMAIN-CONTAINING PROTEIN"/>
    <property type="match status" value="1"/>
</dbReference>
<dbReference type="SUPFAM" id="SSF56112">
    <property type="entry name" value="Protein kinase-like (PK-like)"/>
    <property type="match status" value="1"/>
</dbReference>
<organism evidence="2 3">
    <name type="scientific">Kribbella alba</name>
    <dbReference type="NCBI Taxonomy" id="190197"/>
    <lineage>
        <taxon>Bacteria</taxon>
        <taxon>Bacillati</taxon>
        <taxon>Actinomycetota</taxon>
        <taxon>Actinomycetes</taxon>
        <taxon>Propionibacteriales</taxon>
        <taxon>Kribbellaceae</taxon>
        <taxon>Kribbella</taxon>
    </lineage>
</organism>
<keyword evidence="3" id="KW-1185">Reference proteome</keyword>
<dbReference type="InterPro" id="IPR051678">
    <property type="entry name" value="AGP_Transferase"/>
</dbReference>
<dbReference type="Pfam" id="PF01636">
    <property type="entry name" value="APH"/>
    <property type="match status" value="1"/>
</dbReference>
<reference evidence="2 3" key="1">
    <citation type="journal article" date="2019" name="Int. J. Syst. Evol. Microbiol.">
        <title>The Global Catalogue of Microorganisms (GCM) 10K type strain sequencing project: providing services to taxonomists for standard genome sequencing and annotation.</title>
        <authorList>
            <consortium name="The Broad Institute Genomics Platform"/>
            <consortium name="The Broad Institute Genome Sequencing Center for Infectious Disease"/>
            <person name="Wu L."/>
            <person name="Ma J."/>
        </authorList>
    </citation>
    <scope>NUCLEOTIDE SEQUENCE [LARGE SCALE GENOMIC DNA]</scope>
    <source>
        <strain evidence="2 3">JCM 14306</strain>
    </source>
</reference>
<dbReference type="PANTHER" id="PTHR21310">
    <property type="entry name" value="AMINOGLYCOSIDE PHOSPHOTRANSFERASE-RELATED-RELATED"/>
    <property type="match status" value="1"/>
</dbReference>
<name>A0ABN2FC54_9ACTN</name>
<dbReference type="Gene3D" id="3.30.200.20">
    <property type="entry name" value="Phosphorylase Kinase, domain 1"/>
    <property type="match status" value="1"/>
</dbReference>
<protein>
    <recommendedName>
        <fullName evidence="1">Aminoglycoside phosphotransferase domain-containing protein</fullName>
    </recommendedName>
</protein>
<comment type="caution">
    <text evidence="2">The sequence shown here is derived from an EMBL/GenBank/DDBJ whole genome shotgun (WGS) entry which is preliminary data.</text>
</comment>
<dbReference type="EMBL" id="BAAANE010000005">
    <property type="protein sequence ID" value="GAA1640069.1"/>
    <property type="molecule type" value="Genomic_DNA"/>
</dbReference>
<dbReference type="InterPro" id="IPR002575">
    <property type="entry name" value="Aminoglycoside_PTrfase"/>
</dbReference>
<gene>
    <name evidence="2" type="ORF">GCM10009744_32230</name>
</gene>
<evidence type="ECO:0000259" key="1">
    <source>
        <dbReference type="Pfam" id="PF01636"/>
    </source>
</evidence>
<dbReference type="Proteomes" id="UP001501319">
    <property type="component" value="Unassembled WGS sequence"/>
</dbReference>
<proteinExistence type="predicted"/>
<sequence length="305" mass="33333">MTAAPTADVLAALASRYGVRLEAVREVPGGVANRAFVLGDGLFLRIPRAEAFARDLRKEVAVIPVARAAGVRTPAIVDFDATRTLIDAPYLVVERVHATDLSTTQDAGHELWQDLGSQVALLHRVSQETPLEGVEHDDGGGDPRPTVERLATDGYLDAGTANWLLAWFDRLARRFPQDEPHVLLHGDLAPQNLLIEDGHLGALIDWGDAAWGPPGMEFAKLPLDQVAATLPSYNRQYRDQPGHHREGMEAAALWYHLSWGLSGITKPPRPPEPHERHWTAPPASRLLGVLRFYAASPPDPWSALG</sequence>
<dbReference type="RefSeq" id="WP_344112268.1">
    <property type="nucleotide sequence ID" value="NZ_BAAANE010000005.1"/>
</dbReference>
<dbReference type="InterPro" id="IPR011009">
    <property type="entry name" value="Kinase-like_dom_sf"/>
</dbReference>
<dbReference type="Gene3D" id="3.90.1200.10">
    <property type="match status" value="1"/>
</dbReference>